<accession>A0A1L9SYX7</accession>
<dbReference type="Gene3D" id="2.100.10.30">
    <property type="entry name" value="Jacalin-like lectin domain"/>
    <property type="match status" value="1"/>
</dbReference>
<proteinExistence type="predicted"/>
<dbReference type="PROSITE" id="PS51752">
    <property type="entry name" value="JACALIN_LECTIN"/>
    <property type="match status" value="1"/>
</dbReference>
<keyword evidence="3" id="KW-1185">Reference proteome</keyword>
<dbReference type="VEuPathDB" id="FungiDB:ASPSYDRAFT_52052"/>
<evidence type="ECO:0000259" key="1">
    <source>
        <dbReference type="PROSITE" id="PS51752"/>
    </source>
</evidence>
<dbReference type="EMBL" id="KV878602">
    <property type="protein sequence ID" value="OJJ52424.1"/>
    <property type="molecule type" value="Genomic_DNA"/>
</dbReference>
<dbReference type="Pfam" id="PF01419">
    <property type="entry name" value="Jacalin"/>
    <property type="match status" value="1"/>
</dbReference>
<evidence type="ECO:0000313" key="3">
    <source>
        <dbReference type="Proteomes" id="UP000184356"/>
    </source>
</evidence>
<dbReference type="SUPFAM" id="SSF51101">
    <property type="entry name" value="Mannose-binding lectins"/>
    <property type="match status" value="1"/>
</dbReference>
<dbReference type="RefSeq" id="XP_040696230.1">
    <property type="nucleotide sequence ID" value="XM_040848420.1"/>
</dbReference>
<dbReference type="Proteomes" id="UP000184356">
    <property type="component" value="Unassembled WGS sequence"/>
</dbReference>
<organism evidence="2 3">
    <name type="scientific">Aspergillus sydowii CBS 593.65</name>
    <dbReference type="NCBI Taxonomy" id="1036612"/>
    <lineage>
        <taxon>Eukaryota</taxon>
        <taxon>Fungi</taxon>
        <taxon>Dikarya</taxon>
        <taxon>Ascomycota</taxon>
        <taxon>Pezizomycotina</taxon>
        <taxon>Eurotiomycetes</taxon>
        <taxon>Eurotiomycetidae</taxon>
        <taxon>Eurotiales</taxon>
        <taxon>Aspergillaceae</taxon>
        <taxon>Aspergillus</taxon>
        <taxon>Aspergillus subgen. Nidulantes</taxon>
    </lineage>
</organism>
<dbReference type="InterPro" id="IPR001229">
    <property type="entry name" value="Jacalin-like_lectin_dom"/>
</dbReference>
<evidence type="ECO:0000313" key="2">
    <source>
        <dbReference type="EMBL" id="OJJ52424.1"/>
    </source>
</evidence>
<reference evidence="3" key="1">
    <citation type="journal article" date="2017" name="Genome Biol.">
        <title>Comparative genomics reveals high biological diversity and specific adaptations in the industrially and medically important fungal genus Aspergillus.</title>
        <authorList>
            <person name="de Vries R.P."/>
            <person name="Riley R."/>
            <person name="Wiebenga A."/>
            <person name="Aguilar-Osorio G."/>
            <person name="Amillis S."/>
            <person name="Uchima C.A."/>
            <person name="Anderluh G."/>
            <person name="Asadollahi M."/>
            <person name="Askin M."/>
            <person name="Barry K."/>
            <person name="Battaglia E."/>
            <person name="Bayram O."/>
            <person name="Benocci T."/>
            <person name="Braus-Stromeyer S.A."/>
            <person name="Caldana C."/>
            <person name="Canovas D."/>
            <person name="Cerqueira G.C."/>
            <person name="Chen F."/>
            <person name="Chen W."/>
            <person name="Choi C."/>
            <person name="Clum A."/>
            <person name="Dos Santos R.A."/>
            <person name="Damasio A.R."/>
            <person name="Diallinas G."/>
            <person name="Emri T."/>
            <person name="Fekete E."/>
            <person name="Flipphi M."/>
            <person name="Freyberg S."/>
            <person name="Gallo A."/>
            <person name="Gournas C."/>
            <person name="Habgood R."/>
            <person name="Hainaut M."/>
            <person name="Harispe M.L."/>
            <person name="Henrissat B."/>
            <person name="Hilden K.S."/>
            <person name="Hope R."/>
            <person name="Hossain A."/>
            <person name="Karabika E."/>
            <person name="Karaffa L."/>
            <person name="Karanyi Z."/>
            <person name="Krasevec N."/>
            <person name="Kuo A."/>
            <person name="Kusch H."/>
            <person name="LaButti K."/>
            <person name="Lagendijk E.L."/>
            <person name="Lapidus A."/>
            <person name="Levasseur A."/>
            <person name="Lindquist E."/>
            <person name="Lipzen A."/>
            <person name="Logrieco A.F."/>
            <person name="MacCabe A."/>
            <person name="Maekelae M.R."/>
            <person name="Malavazi I."/>
            <person name="Melin P."/>
            <person name="Meyer V."/>
            <person name="Mielnichuk N."/>
            <person name="Miskei M."/>
            <person name="Molnar A.P."/>
            <person name="Mule G."/>
            <person name="Ngan C.Y."/>
            <person name="Orejas M."/>
            <person name="Orosz E."/>
            <person name="Ouedraogo J.P."/>
            <person name="Overkamp K.M."/>
            <person name="Park H.-S."/>
            <person name="Perrone G."/>
            <person name="Piumi F."/>
            <person name="Punt P.J."/>
            <person name="Ram A.F."/>
            <person name="Ramon A."/>
            <person name="Rauscher S."/>
            <person name="Record E."/>
            <person name="Riano-Pachon D.M."/>
            <person name="Robert V."/>
            <person name="Roehrig J."/>
            <person name="Ruller R."/>
            <person name="Salamov A."/>
            <person name="Salih N.S."/>
            <person name="Samson R.A."/>
            <person name="Sandor E."/>
            <person name="Sanguinetti M."/>
            <person name="Schuetze T."/>
            <person name="Sepcic K."/>
            <person name="Shelest E."/>
            <person name="Sherlock G."/>
            <person name="Sophianopoulou V."/>
            <person name="Squina F.M."/>
            <person name="Sun H."/>
            <person name="Susca A."/>
            <person name="Todd R.B."/>
            <person name="Tsang A."/>
            <person name="Unkles S.E."/>
            <person name="van de Wiele N."/>
            <person name="van Rossen-Uffink D."/>
            <person name="Oliveira J.V."/>
            <person name="Vesth T.C."/>
            <person name="Visser J."/>
            <person name="Yu J.-H."/>
            <person name="Zhou M."/>
            <person name="Andersen M.R."/>
            <person name="Archer D.B."/>
            <person name="Baker S.E."/>
            <person name="Benoit I."/>
            <person name="Brakhage A.A."/>
            <person name="Braus G.H."/>
            <person name="Fischer R."/>
            <person name="Frisvad J.C."/>
            <person name="Goldman G.H."/>
            <person name="Houbraken J."/>
            <person name="Oakley B."/>
            <person name="Pocsi I."/>
            <person name="Scazzocchio C."/>
            <person name="Seiboth B."/>
            <person name="vanKuyk P.A."/>
            <person name="Wortman J."/>
            <person name="Dyer P.S."/>
            <person name="Grigoriev I.V."/>
        </authorList>
    </citation>
    <scope>NUCLEOTIDE SEQUENCE [LARGE SCALE GENOMIC DNA]</scope>
    <source>
        <strain evidence="3">CBS 593.65</strain>
    </source>
</reference>
<dbReference type="InterPro" id="IPR036404">
    <property type="entry name" value="Jacalin-like_lectin_dom_sf"/>
</dbReference>
<protein>
    <recommendedName>
        <fullName evidence="1">Jacalin-type lectin domain-containing protein</fullName>
    </recommendedName>
</protein>
<dbReference type="AlphaFoldDB" id="A0A1L9SYX7"/>
<dbReference type="GeneID" id="63764493"/>
<feature type="domain" description="Jacalin-type lectin" evidence="1">
    <location>
        <begin position="7"/>
        <end position="153"/>
    </location>
</feature>
<gene>
    <name evidence="2" type="ORF">ASPSYDRAFT_52052</name>
</gene>
<dbReference type="OrthoDB" id="4284408at2759"/>
<sequence length="153" mass="17075">MPATRGKVKNGPYGGMGGEYYDAEHGEHKIRKVDAWGRSYAGYDVLNGFQFTYDDGYQGQLVGHKNPNDHEEFTFKDGEKIDSMNVYAGDNEGFVNGFDFHTNYNNNYTIGGKEGKPNHLTNLGNGEWIGVEGRDPIHGAAEVVDNMDIWFKA</sequence>
<name>A0A1L9SYX7_9EURO</name>